<sequence length="462" mass="49124">MAHNRDSSSAEQALDDVIKGGVSRPDTSNYEVERAGFQLLARHRPDVIVSAKNSDDVVAAVASAASTGTPVAVQATGHGLNEPLDGTGVLISTRQMNAVQVNAEQRTAWVEAGAKWRDVIDAAAPHGLAPLSGSLPGVGAVSYTLGGGVGVIGRRYGFAADHVHRIDIVTADGHLRQVTPDSDPDLFWALRGGGGNFGVVTGIEIDLMPVESLYGGGLVFDLEQTPGLVEAWYRWTADVPDGMTSAVSMLTFPDAPGVPEPMRGRHIGQIQISFLGSAAEGEELVAPLRELEPMMEQLQKIPYAQSEAVFNEPDQPHAYQGDNLLLSDVDTSKLAELTELSAPGNPMMCVVGLRHLGGALSRAPKIPNAIGKRSAGYLLGVLSPTEPDQVEAARAMHEEALESWSELAVGRLLNFTFGALSPDKIRAAYTPEDYRRLTEIKTAVDPQELFRSNFPLPTGTVG</sequence>
<organism evidence="8 9">
    <name type="scientific">Streptomonospora salina</name>
    <dbReference type="NCBI Taxonomy" id="104205"/>
    <lineage>
        <taxon>Bacteria</taxon>
        <taxon>Bacillati</taxon>
        <taxon>Actinomycetota</taxon>
        <taxon>Actinomycetes</taxon>
        <taxon>Streptosporangiales</taxon>
        <taxon>Nocardiopsidaceae</taxon>
        <taxon>Streptomonospora</taxon>
    </lineage>
</organism>
<dbReference type="InterPro" id="IPR036318">
    <property type="entry name" value="FAD-bd_PCMH-like_sf"/>
</dbReference>
<dbReference type="InterPro" id="IPR016167">
    <property type="entry name" value="FAD-bd_PCMH_sub1"/>
</dbReference>
<dbReference type="AlphaFoldDB" id="A0A841EKU6"/>
<evidence type="ECO:0000259" key="7">
    <source>
        <dbReference type="PROSITE" id="PS51387"/>
    </source>
</evidence>
<keyword evidence="3" id="KW-0285">Flavoprotein</keyword>
<dbReference type="InterPro" id="IPR016169">
    <property type="entry name" value="FAD-bd_PCMH_sub2"/>
</dbReference>
<dbReference type="SUPFAM" id="SSF56176">
    <property type="entry name" value="FAD-binding/transporter-associated domain-like"/>
    <property type="match status" value="1"/>
</dbReference>
<evidence type="ECO:0000256" key="1">
    <source>
        <dbReference type="ARBA" id="ARBA00001974"/>
    </source>
</evidence>
<evidence type="ECO:0000256" key="5">
    <source>
        <dbReference type="ARBA" id="ARBA00023002"/>
    </source>
</evidence>
<keyword evidence="5" id="KW-0560">Oxidoreductase</keyword>
<comment type="caution">
    <text evidence="8">The sequence shown here is derived from an EMBL/GenBank/DDBJ whole genome shotgun (WGS) entry which is preliminary data.</text>
</comment>
<dbReference type="EMBL" id="JACHLY010000001">
    <property type="protein sequence ID" value="MBB6000031.1"/>
    <property type="molecule type" value="Genomic_DNA"/>
</dbReference>
<protein>
    <submittedName>
        <fullName evidence="8">FAD/FMN-containing dehydrogenase</fullName>
    </submittedName>
</protein>
<dbReference type="InterPro" id="IPR006094">
    <property type="entry name" value="Oxid_FAD_bind_N"/>
</dbReference>
<keyword evidence="4" id="KW-0274">FAD</keyword>
<gene>
    <name evidence="8" type="ORF">HNR25_003782</name>
</gene>
<dbReference type="GO" id="GO:0016491">
    <property type="term" value="F:oxidoreductase activity"/>
    <property type="evidence" value="ECO:0007669"/>
    <property type="project" value="UniProtKB-KW"/>
</dbReference>
<dbReference type="InterPro" id="IPR012951">
    <property type="entry name" value="BBE"/>
</dbReference>
<keyword evidence="9" id="KW-1185">Reference proteome</keyword>
<dbReference type="Pfam" id="PF01565">
    <property type="entry name" value="FAD_binding_4"/>
    <property type="match status" value="1"/>
</dbReference>
<evidence type="ECO:0000256" key="2">
    <source>
        <dbReference type="ARBA" id="ARBA00005466"/>
    </source>
</evidence>
<dbReference type="Gene3D" id="3.30.43.10">
    <property type="entry name" value="Uridine Diphospho-n-acetylenolpyruvylglucosamine Reductase, domain 2"/>
    <property type="match status" value="1"/>
</dbReference>
<evidence type="ECO:0000313" key="9">
    <source>
        <dbReference type="Proteomes" id="UP000578077"/>
    </source>
</evidence>
<dbReference type="Gene3D" id="3.40.462.20">
    <property type="match status" value="1"/>
</dbReference>
<dbReference type="PANTHER" id="PTHR42973:SF39">
    <property type="entry name" value="FAD-BINDING PCMH-TYPE DOMAIN-CONTAINING PROTEIN"/>
    <property type="match status" value="1"/>
</dbReference>
<dbReference type="Proteomes" id="UP000578077">
    <property type="component" value="Unassembled WGS sequence"/>
</dbReference>
<dbReference type="InterPro" id="IPR016166">
    <property type="entry name" value="FAD-bd_PCMH"/>
</dbReference>
<dbReference type="PROSITE" id="PS00862">
    <property type="entry name" value="OX2_COVAL_FAD"/>
    <property type="match status" value="1"/>
</dbReference>
<dbReference type="GO" id="GO:0071949">
    <property type="term" value="F:FAD binding"/>
    <property type="evidence" value="ECO:0007669"/>
    <property type="project" value="InterPro"/>
</dbReference>
<comment type="similarity">
    <text evidence="2">Belongs to the oxygen-dependent FAD-linked oxidoreductase family.</text>
</comment>
<evidence type="ECO:0000313" key="8">
    <source>
        <dbReference type="EMBL" id="MBB6000031.1"/>
    </source>
</evidence>
<evidence type="ECO:0000256" key="3">
    <source>
        <dbReference type="ARBA" id="ARBA00022630"/>
    </source>
</evidence>
<dbReference type="PROSITE" id="PS51387">
    <property type="entry name" value="FAD_PCMH"/>
    <property type="match status" value="1"/>
</dbReference>
<dbReference type="InterPro" id="IPR006093">
    <property type="entry name" value="Oxy_OxRdtase_FAD_BS"/>
</dbReference>
<evidence type="ECO:0000256" key="4">
    <source>
        <dbReference type="ARBA" id="ARBA00022827"/>
    </source>
</evidence>
<evidence type="ECO:0000256" key="6">
    <source>
        <dbReference type="SAM" id="MobiDB-lite"/>
    </source>
</evidence>
<dbReference type="Pfam" id="PF08031">
    <property type="entry name" value="BBE"/>
    <property type="match status" value="1"/>
</dbReference>
<dbReference type="Gene3D" id="3.30.465.10">
    <property type="match status" value="1"/>
</dbReference>
<feature type="region of interest" description="Disordered" evidence="6">
    <location>
        <begin position="1"/>
        <end position="22"/>
    </location>
</feature>
<feature type="domain" description="FAD-binding PCMH-type" evidence="7">
    <location>
        <begin position="41"/>
        <end position="210"/>
    </location>
</feature>
<dbReference type="PANTHER" id="PTHR42973">
    <property type="entry name" value="BINDING OXIDOREDUCTASE, PUTATIVE (AFU_ORTHOLOGUE AFUA_1G17690)-RELATED"/>
    <property type="match status" value="1"/>
</dbReference>
<reference evidence="8 9" key="1">
    <citation type="submission" date="2020-08" db="EMBL/GenBank/DDBJ databases">
        <title>Sequencing the genomes of 1000 actinobacteria strains.</title>
        <authorList>
            <person name="Klenk H.-P."/>
        </authorList>
    </citation>
    <scope>NUCLEOTIDE SEQUENCE [LARGE SCALE GENOMIC DNA]</scope>
    <source>
        <strain evidence="8 9">DSM 44593</strain>
    </source>
</reference>
<dbReference type="InterPro" id="IPR050416">
    <property type="entry name" value="FAD-linked_Oxidoreductase"/>
</dbReference>
<name>A0A841EKU6_9ACTN</name>
<accession>A0A841EKU6</accession>
<dbReference type="RefSeq" id="WP_184637223.1">
    <property type="nucleotide sequence ID" value="NZ_BAABKT010000028.1"/>
</dbReference>
<comment type="cofactor">
    <cofactor evidence="1">
        <name>FAD</name>
        <dbReference type="ChEBI" id="CHEBI:57692"/>
    </cofactor>
</comment>
<proteinExistence type="inferred from homology"/>